<keyword evidence="2" id="KW-1185">Reference proteome</keyword>
<comment type="caution">
    <text evidence="1">The sequence shown here is derived from an EMBL/GenBank/DDBJ whole genome shotgun (WGS) entry which is preliminary data.</text>
</comment>
<reference evidence="1 2" key="1">
    <citation type="submission" date="2019-07" db="EMBL/GenBank/DDBJ databases">
        <title>Cryptosporangium phraense sp. nov., isolated from plant litter.</title>
        <authorList>
            <person name="Suriyachadkun C."/>
        </authorList>
    </citation>
    <scope>NUCLEOTIDE SEQUENCE [LARGE SCALE GENOMIC DNA]</scope>
    <source>
        <strain evidence="1 2">A-T 5661</strain>
    </source>
</reference>
<protein>
    <submittedName>
        <fullName evidence="1">Uncharacterized protein</fullName>
    </submittedName>
</protein>
<organism evidence="1 2">
    <name type="scientific">Cryptosporangium phraense</name>
    <dbReference type="NCBI Taxonomy" id="2593070"/>
    <lineage>
        <taxon>Bacteria</taxon>
        <taxon>Bacillati</taxon>
        <taxon>Actinomycetota</taxon>
        <taxon>Actinomycetes</taxon>
        <taxon>Cryptosporangiales</taxon>
        <taxon>Cryptosporangiaceae</taxon>
        <taxon>Cryptosporangium</taxon>
    </lineage>
</organism>
<accession>A0A545AR43</accession>
<gene>
    <name evidence="1" type="ORF">FL583_17285</name>
</gene>
<evidence type="ECO:0000313" key="2">
    <source>
        <dbReference type="Proteomes" id="UP000317982"/>
    </source>
</evidence>
<dbReference type="InParanoid" id="A0A545AR43"/>
<evidence type="ECO:0000313" key="1">
    <source>
        <dbReference type="EMBL" id="TQS43787.1"/>
    </source>
</evidence>
<dbReference type="AlphaFoldDB" id="A0A545AR43"/>
<sequence>MTELAAPARPAPPTLPRRIAATLLTGVVVSLAAALNSNPLAGTLLGACAAVVVYLDSAAPARPIAWLRTGSLVGAAAGLVNAACATLSRAPAVLGHEVVIGVGLSLGASWGLAGLILRQGRADLGALIGLLAGPNDTLTPEGVRRDLEDVPTPWRRFRYAADLVSAALRIRTHRLAATFWAPLDWVLGSDLRLFLSSALPPVGAGVYLYARTGSAGAIFDNIQNLAALGGAIAFVGDRLRRIRSNR</sequence>
<dbReference type="RefSeq" id="WP_142705699.1">
    <property type="nucleotide sequence ID" value="NZ_VIRS01000011.1"/>
</dbReference>
<dbReference type="Proteomes" id="UP000317982">
    <property type="component" value="Unassembled WGS sequence"/>
</dbReference>
<dbReference type="EMBL" id="VIRS01000011">
    <property type="protein sequence ID" value="TQS43787.1"/>
    <property type="molecule type" value="Genomic_DNA"/>
</dbReference>
<proteinExistence type="predicted"/>
<name>A0A545AR43_9ACTN</name>